<accession>A0AAW2FTB3</accession>
<dbReference type="GO" id="GO:0032299">
    <property type="term" value="C:ribonuclease H2 complex"/>
    <property type="evidence" value="ECO:0007669"/>
    <property type="project" value="InterPro"/>
</dbReference>
<sequence>MPRAKSLPQKLVKVANCNSSASTWVFLVKEDALGRANGGQPEIVQLKHPASNKPAIFLFSPGNLTVQEVLIFDEKKRSWFIDNNVKSDGKLYLSTPIDPIFLALPYLKKSQLAQPLEQCLWDEDFPETSRLAHCENLNLSLVADCKGEESLQAFKYNEEKSLNWLQKKVEKVMHVLKEKGVHVSQGAMSATYVKSTKYEIGTETEYLKYAYGIVSEYLAEDLSKKLAQHLNICNELENKKRQLSSPEDKTDDKKIKKDSFEESSVSETEKQTKDANKSEKAQKSTAPGKKELARQRAAAGSKSITSFFQKK</sequence>
<evidence type="ECO:0000259" key="9">
    <source>
        <dbReference type="Pfam" id="PF09468"/>
    </source>
</evidence>
<feature type="region of interest" description="Disordered" evidence="8">
    <location>
        <begin position="240"/>
        <end position="311"/>
    </location>
</feature>
<feature type="compositionally biased region" description="Polar residues" evidence="8">
    <location>
        <begin position="302"/>
        <end position="311"/>
    </location>
</feature>
<evidence type="ECO:0000259" key="10">
    <source>
        <dbReference type="Pfam" id="PF17745"/>
    </source>
</evidence>
<dbReference type="PANTHER" id="PTHR13383">
    <property type="entry name" value="RIBONUCLEASE H2 SUBUNIT B"/>
    <property type="match status" value="1"/>
</dbReference>
<dbReference type="Pfam" id="PF17745">
    <property type="entry name" value="Ydr279_N"/>
    <property type="match status" value="1"/>
</dbReference>
<dbReference type="Gene3D" id="2.20.25.530">
    <property type="match status" value="1"/>
</dbReference>
<dbReference type="InterPro" id="IPR040456">
    <property type="entry name" value="RNase_H2_suB"/>
</dbReference>
<evidence type="ECO:0000256" key="1">
    <source>
        <dbReference type="ARBA" id="ARBA00004123"/>
    </source>
</evidence>
<name>A0AAW2FTB3_9HYME</name>
<organism evidence="11 12">
    <name type="scientific">Cardiocondyla obscurior</name>
    <dbReference type="NCBI Taxonomy" id="286306"/>
    <lineage>
        <taxon>Eukaryota</taxon>
        <taxon>Metazoa</taxon>
        <taxon>Ecdysozoa</taxon>
        <taxon>Arthropoda</taxon>
        <taxon>Hexapoda</taxon>
        <taxon>Insecta</taxon>
        <taxon>Pterygota</taxon>
        <taxon>Neoptera</taxon>
        <taxon>Endopterygota</taxon>
        <taxon>Hymenoptera</taxon>
        <taxon>Apocrita</taxon>
        <taxon>Aculeata</taxon>
        <taxon>Formicoidea</taxon>
        <taxon>Formicidae</taxon>
        <taxon>Myrmicinae</taxon>
        <taxon>Cardiocondyla</taxon>
    </lineage>
</organism>
<dbReference type="InterPro" id="IPR019024">
    <property type="entry name" value="RNase_H2_suB_wHTH"/>
</dbReference>
<keyword evidence="5" id="KW-0539">Nucleus</keyword>
<dbReference type="Pfam" id="PF09468">
    <property type="entry name" value="RNase_H2-Ydr279"/>
    <property type="match status" value="1"/>
</dbReference>
<dbReference type="FunFam" id="1.10.20.120:FF:000002">
    <property type="entry name" value="Ribonuclease H2 subunit B"/>
    <property type="match status" value="1"/>
</dbReference>
<evidence type="ECO:0000256" key="3">
    <source>
        <dbReference type="ARBA" id="ARBA00011277"/>
    </source>
</evidence>
<evidence type="ECO:0000256" key="2">
    <source>
        <dbReference type="ARBA" id="ARBA00009823"/>
    </source>
</evidence>
<feature type="domain" description="Ribonuclease H2 subunit B wHTH" evidence="9">
    <location>
        <begin position="101"/>
        <end position="226"/>
    </location>
</feature>
<dbReference type="InterPro" id="IPR041195">
    <property type="entry name" value="Rnh202_N"/>
</dbReference>
<reference evidence="11 12" key="1">
    <citation type="submission" date="2023-03" db="EMBL/GenBank/DDBJ databases">
        <title>High recombination rates correlate with genetic variation in Cardiocondyla obscurior ants.</title>
        <authorList>
            <person name="Errbii M."/>
        </authorList>
    </citation>
    <scope>NUCLEOTIDE SEQUENCE [LARGE SCALE GENOMIC DNA]</scope>
    <source>
        <strain evidence="11">Alpha-2009</strain>
        <tissue evidence="11">Whole body</tissue>
    </source>
</reference>
<evidence type="ECO:0000256" key="6">
    <source>
        <dbReference type="ARBA" id="ARBA00024778"/>
    </source>
</evidence>
<dbReference type="CDD" id="cd09270">
    <property type="entry name" value="RNase_H2-B"/>
    <property type="match status" value="1"/>
</dbReference>
<dbReference type="GO" id="GO:0005654">
    <property type="term" value="C:nucleoplasm"/>
    <property type="evidence" value="ECO:0007669"/>
    <property type="project" value="TreeGrafter"/>
</dbReference>
<evidence type="ECO:0000256" key="5">
    <source>
        <dbReference type="ARBA" id="ARBA00023242"/>
    </source>
</evidence>
<evidence type="ECO:0000313" key="11">
    <source>
        <dbReference type="EMBL" id="KAL0117989.1"/>
    </source>
</evidence>
<comment type="similarity">
    <text evidence="2">Belongs to the RNase H2 subunit B family.</text>
</comment>
<feature type="compositionally biased region" description="Basic and acidic residues" evidence="8">
    <location>
        <begin position="240"/>
        <end position="260"/>
    </location>
</feature>
<evidence type="ECO:0000256" key="8">
    <source>
        <dbReference type="SAM" id="MobiDB-lite"/>
    </source>
</evidence>
<comment type="caution">
    <text evidence="11">The sequence shown here is derived from an EMBL/GenBank/DDBJ whole genome shotgun (WGS) entry which is preliminary data.</text>
</comment>
<evidence type="ECO:0000256" key="4">
    <source>
        <dbReference type="ARBA" id="ARBA00019062"/>
    </source>
</evidence>
<keyword evidence="12" id="KW-1185">Reference proteome</keyword>
<protein>
    <recommendedName>
        <fullName evidence="4">Ribonuclease H2 subunit B</fullName>
    </recommendedName>
    <alternativeName>
        <fullName evidence="7">Ribonuclease HI subunit B</fullName>
    </alternativeName>
</protein>
<gene>
    <name evidence="11" type="ORF">PUN28_008989</name>
</gene>
<evidence type="ECO:0000313" key="12">
    <source>
        <dbReference type="Proteomes" id="UP001430953"/>
    </source>
</evidence>
<evidence type="ECO:0000256" key="7">
    <source>
        <dbReference type="ARBA" id="ARBA00033464"/>
    </source>
</evidence>
<feature type="domain" description="Rnh202 triple barrel" evidence="10">
    <location>
        <begin position="40"/>
        <end position="98"/>
    </location>
</feature>
<comment type="subcellular location">
    <subcellularLocation>
        <location evidence="1">Nucleus</location>
    </subcellularLocation>
</comment>
<dbReference type="PANTHER" id="PTHR13383:SF11">
    <property type="entry name" value="RIBONUCLEASE H2 SUBUNIT B"/>
    <property type="match status" value="1"/>
</dbReference>
<dbReference type="EMBL" id="JADYXP020000008">
    <property type="protein sequence ID" value="KAL0117989.1"/>
    <property type="molecule type" value="Genomic_DNA"/>
</dbReference>
<comment type="subunit">
    <text evidence="3">The RNase H2 complex is a heterotrimer composed of the catalytic subunit RNASEH2A and the non-catalytic subunits RNASEH2B and RNASEH2C.</text>
</comment>
<comment type="function">
    <text evidence="6">Non catalytic subunit of RNase H2, an endonuclease that specifically degrades the RNA of RNA:DNA hybrids. Participates in DNA replication, possibly by mediating the removal of lagging-strand Okazaki fragment RNA primers during DNA replication. Mediates the excision of single ribonucleotides from DNA:RNA duplexes.</text>
</comment>
<feature type="compositionally biased region" description="Basic and acidic residues" evidence="8">
    <location>
        <begin position="267"/>
        <end position="294"/>
    </location>
</feature>
<dbReference type="Proteomes" id="UP001430953">
    <property type="component" value="Unassembled WGS sequence"/>
</dbReference>
<dbReference type="GO" id="GO:0006401">
    <property type="term" value="P:RNA catabolic process"/>
    <property type="evidence" value="ECO:0007669"/>
    <property type="project" value="TreeGrafter"/>
</dbReference>
<dbReference type="Gene3D" id="1.10.20.120">
    <property type="match status" value="1"/>
</dbReference>
<dbReference type="AlphaFoldDB" id="A0AAW2FTB3"/>
<proteinExistence type="inferred from homology"/>